<reference evidence="1 2" key="1">
    <citation type="submission" date="2021-05" db="EMBL/GenBank/DDBJ databases">
        <title>Complete genome of the cytokinin-producing biocontrol strain Pseudomonas fluorescens G20-18.</title>
        <authorList>
            <person name="Nielsen T.K."/>
            <person name="Mekureyaw M.F."/>
            <person name="Hansen L.H."/>
            <person name="Nicolaisen M.H."/>
            <person name="Roitsch T.G."/>
            <person name="Hennessy R.C."/>
        </authorList>
    </citation>
    <scope>NUCLEOTIDE SEQUENCE [LARGE SCALE GENOMIC DNA]</scope>
    <source>
        <strain evidence="1 2">G20-18</strain>
    </source>
</reference>
<dbReference type="InterPro" id="IPR010982">
    <property type="entry name" value="Lambda_DNA-bd_dom_sf"/>
</dbReference>
<dbReference type="RefSeq" id="WP_214382553.1">
    <property type="nucleotide sequence ID" value="NZ_CP075566.1"/>
</dbReference>
<gene>
    <name evidence="1" type="ORF">KJF94_08380</name>
</gene>
<dbReference type="Gene3D" id="1.10.260.40">
    <property type="entry name" value="lambda repressor-like DNA-binding domains"/>
    <property type="match status" value="1"/>
</dbReference>
<organism evidence="1 2">
    <name type="scientific">Pseudomonas hormoni</name>
    <dbReference type="NCBI Taxonomy" id="3093767"/>
    <lineage>
        <taxon>Bacteria</taxon>
        <taxon>Pseudomonadati</taxon>
        <taxon>Pseudomonadota</taxon>
        <taxon>Gammaproteobacteria</taxon>
        <taxon>Pseudomonadales</taxon>
        <taxon>Pseudomonadaceae</taxon>
        <taxon>Pseudomonas</taxon>
    </lineage>
</organism>
<dbReference type="EMBL" id="CP075566">
    <property type="protein sequence ID" value="QVW25568.1"/>
    <property type="molecule type" value="Genomic_DNA"/>
</dbReference>
<accession>A0ABX8F4V0</accession>
<name>A0ABX8F4V0_9PSED</name>
<sequence length="160" mass="17906">MSLRMAYAAMLQFVRTRRGLLQQDIAVRVAHSHISQLEAVKTSASLEVHQDLAAALSLNPVTFLALVQASYEHKSAREILQTALQELEELALLDELLPDKPKKLKSPQMEDSERKREAVLKLKNEGYKQVEVVKMLGMPKSTVGRFWYADETGANAGDSE</sequence>
<keyword evidence="2" id="KW-1185">Reference proteome</keyword>
<evidence type="ECO:0000313" key="2">
    <source>
        <dbReference type="Proteomes" id="UP000681155"/>
    </source>
</evidence>
<evidence type="ECO:0000313" key="1">
    <source>
        <dbReference type="EMBL" id="QVW25568.1"/>
    </source>
</evidence>
<dbReference type="SUPFAM" id="SSF47413">
    <property type="entry name" value="lambda repressor-like DNA-binding domains"/>
    <property type="match status" value="1"/>
</dbReference>
<protein>
    <submittedName>
        <fullName evidence="1">Helix-turn-helix domain-containing protein</fullName>
    </submittedName>
</protein>
<dbReference type="Proteomes" id="UP000681155">
    <property type="component" value="Chromosome"/>
</dbReference>
<proteinExistence type="predicted"/>